<evidence type="ECO:0000313" key="1">
    <source>
        <dbReference type="EMBL" id="KAI3746086.1"/>
    </source>
</evidence>
<evidence type="ECO:0000313" key="2">
    <source>
        <dbReference type="Proteomes" id="UP001055879"/>
    </source>
</evidence>
<reference evidence="1 2" key="2">
    <citation type="journal article" date="2022" name="Mol. Ecol. Resour.">
        <title>The genomes of chicory, endive, great burdock and yacon provide insights into Asteraceae paleo-polyploidization history and plant inulin production.</title>
        <authorList>
            <person name="Fan W."/>
            <person name="Wang S."/>
            <person name="Wang H."/>
            <person name="Wang A."/>
            <person name="Jiang F."/>
            <person name="Liu H."/>
            <person name="Zhao H."/>
            <person name="Xu D."/>
            <person name="Zhang Y."/>
        </authorList>
    </citation>
    <scope>NUCLEOTIDE SEQUENCE [LARGE SCALE GENOMIC DNA]</scope>
    <source>
        <strain evidence="2">cv. Niubang</strain>
    </source>
</reference>
<dbReference type="EMBL" id="CM042049">
    <property type="protein sequence ID" value="KAI3746086.1"/>
    <property type="molecule type" value="Genomic_DNA"/>
</dbReference>
<gene>
    <name evidence="1" type="ORF">L6452_08507</name>
</gene>
<dbReference type="Proteomes" id="UP001055879">
    <property type="component" value="Linkage Group LG03"/>
</dbReference>
<comment type="caution">
    <text evidence="1">The sequence shown here is derived from an EMBL/GenBank/DDBJ whole genome shotgun (WGS) entry which is preliminary data.</text>
</comment>
<reference evidence="2" key="1">
    <citation type="journal article" date="2022" name="Mol. Ecol. Resour.">
        <title>The genomes of chicory, endive, great burdock and yacon provide insights into Asteraceae palaeo-polyploidization history and plant inulin production.</title>
        <authorList>
            <person name="Fan W."/>
            <person name="Wang S."/>
            <person name="Wang H."/>
            <person name="Wang A."/>
            <person name="Jiang F."/>
            <person name="Liu H."/>
            <person name="Zhao H."/>
            <person name="Xu D."/>
            <person name="Zhang Y."/>
        </authorList>
    </citation>
    <scope>NUCLEOTIDE SEQUENCE [LARGE SCALE GENOMIC DNA]</scope>
    <source>
        <strain evidence="2">cv. Niubang</strain>
    </source>
</reference>
<name>A0ACB9DHX7_ARCLA</name>
<accession>A0ACB9DHX7</accession>
<sequence length="634" mass="70546">MMDKTWQCLKRFSFFFLYISIFLVQFYVKTTHGDDAGCKLNFTSLPYQPSGDCINHKHLLKIKAWGILPTTLCCQSPLTLISKSLARLSSNSSSSSIFLDSNQWSSCNQSSIFQPEQEFVSFDDCNFNNFFKEAGSCSALSVAGLKNNQEFKDASSICRKFGQSGGSFDETCRDCSRAVVKARVSVVRELQASGNETESEVCGVAVVTALASENWNESSFDVVNDLYGCLRALDVHDPGYIKLKHSIFQTLLGIVLASMGLMLVIVLVKYVTRKKHQENKSAQYHTKEIPTAWSGLYRFSKAEIEHAMNSSDEKKCLGRGSAGEVYKGILPSGQAVAIKQISNQNNADSFTREVEGLSRIRHPNLVCLFGCCIENGEQYLVYEYCPAGNLAHHLLRKDSVLTWDRRVKILRDCALAIRFLHHYIDGCIVHRDIKLTNILLTEDLDPKLSDFGLAKVLGMEESKVFTDVRGTIGYMDPEYMSNAKLTCASDIYSFGIVALQLLSGQKVIELDLEARDQLTRKAKDVSMGRRPLTDIEDPKLNGNLNTVDFDSILDVAVLCVAKSSKGRPTIDVVFGEMDKAWKNTAADIRAKREMKAFTATQAAKSLDVQSQNNRILRIRYGVAATRSCNSGGDE</sequence>
<protein>
    <submittedName>
        <fullName evidence="1">Uncharacterized protein</fullName>
    </submittedName>
</protein>
<keyword evidence="2" id="KW-1185">Reference proteome</keyword>
<organism evidence="1 2">
    <name type="scientific">Arctium lappa</name>
    <name type="common">Greater burdock</name>
    <name type="synonym">Lappa major</name>
    <dbReference type="NCBI Taxonomy" id="4217"/>
    <lineage>
        <taxon>Eukaryota</taxon>
        <taxon>Viridiplantae</taxon>
        <taxon>Streptophyta</taxon>
        <taxon>Embryophyta</taxon>
        <taxon>Tracheophyta</taxon>
        <taxon>Spermatophyta</taxon>
        <taxon>Magnoliopsida</taxon>
        <taxon>eudicotyledons</taxon>
        <taxon>Gunneridae</taxon>
        <taxon>Pentapetalae</taxon>
        <taxon>asterids</taxon>
        <taxon>campanulids</taxon>
        <taxon>Asterales</taxon>
        <taxon>Asteraceae</taxon>
        <taxon>Carduoideae</taxon>
        <taxon>Cardueae</taxon>
        <taxon>Arctiinae</taxon>
        <taxon>Arctium</taxon>
    </lineage>
</organism>
<proteinExistence type="predicted"/>